<evidence type="ECO:0000256" key="2">
    <source>
        <dbReference type="ARBA" id="ARBA00022490"/>
    </source>
</evidence>
<evidence type="ECO:0000313" key="15">
    <source>
        <dbReference type="Proteomes" id="UP000006633"/>
    </source>
</evidence>
<keyword evidence="2 8" id="KW-0963">Cytoplasm</keyword>
<comment type="subcellular location">
    <subcellularLocation>
        <location evidence="8">Cytoplasm</location>
    </subcellularLocation>
</comment>
<dbReference type="Pfam" id="PF08299">
    <property type="entry name" value="Bac_DnaA_C"/>
    <property type="match status" value="1"/>
</dbReference>
<evidence type="ECO:0000256" key="1">
    <source>
        <dbReference type="ARBA" id="ARBA00006583"/>
    </source>
</evidence>
<dbReference type="SUPFAM" id="SSF52540">
    <property type="entry name" value="P-loop containing nucleoside triphosphate hydrolases"/>
    <property type="match status" value="1"/>
</dbReference>
<evidence type="ECO:0000256" key="11">
    <source>
        <dbReference type="RuleBase" id="RU004227"/>
    </source>
</evidence>
<dbReference type="Gene3D" id="1.10.8.60">
    <property type="match status" value="1"/>
</dbReference>
<dbReference type="CDD" id="cd06571">
    <property type="entry name" value="Bac_DnaA_C"/>
    <property type="match status" value="1"/>
</dbReference>
<dbReference type="GO" id="GO:0008289">
    <property type="term" value="F:lipid binding"/>
    <property type="evidence" value="ECO:0007669"/>
    <property type="project" value="UniProtKB-KW"/>
</dbReference>
<keyword evidence="3 8" id="KW-0235">DNA replication</keyword>
<evidence type="ECO:0000259" key="13">
    <source>
        <dbReference type="SMART" id="SM00760"/>
    </source>
</evidence>
<dbReference type="SMART" id="SM00760">
    <property type="entry name" value="Bac_DnaA_C"/>
    <property type="match status" value="1"/>
</dbReference>
<keyword evidence="6 8" id="KW-0446">Lipid-binding</keyword>
<dbReference type="PANTHER" id="PTHR30050">
    <property type="entry name" value="CHROMOSOMAL REPLICATION INITIATOR PROTEIN DNAA"/>
    <property type="match status" value="1"/>
</dbReference>
<dbReference type="CDD" id="cd00009">
    <property type="entry name" value="AAA"/>
    <property type="match status" value="1"/>
</dbReference>
<dbReference type="EMBL" id="CP002026">
    <property type="protein sequence ID" value="ADH87339.1"/>
    <property type="molecule type" value="Genomic_DNA"/>
</dbReference>
<dbReference type="PANTHER" id="PTHR30050:SF2">
    <property type="entry name" value="CHROMOSOMAL REPLICATION INITIATOR PROTEIN DNAA"/>
    <property type="match status" value="1"/>
</dbReference>
<dbReference type="RefSeq" id="WP_013164844.1">
    <property type="nucleotide sequence ID" value="NC_014217.1"/>
</dbReference>
<dbReference type="SMART" id="SM00382">
    <property type="entry name" value="AAA"/>
    <property type="match status" value="1"/>
</dbReference>
<dbReference type="GO" id="GO:0003688">
    <property type="term" value="F:DNA replication origin binding"/>
    <property type="evidence" value="ECO:0007669"/>
    <property type="project" value="UniProtKB-UniRule"/>
</dbReference>
<evidence type="ECO:0000256" key="10">
    <source>
        <dbReference type="RuleBase" id="RU000577"/>
    </source>
</evidence>
<feature type="region of interest" description="Domain I, interacts with DnaA modulators" evidence="8">
    <location>
        <begin position="1"/>
        <end position="65"/>
    </location>
</feature>
<dbReference type="PROSITE" id="PS01008">
    <property type="entry name" value="DNAA"/>
    <property type="match status" value="1"/>
</dbReference>
<proteinExistence type="inferred from homology"/>
<dbReference type="HAMAP" id="MF_00377">
    <property type="entry name" value="DnaA_bact"/>
    <property type="match status" value="1"/>
</dbReference>
<dbReference type="InterPro" id="IPR003593">
    <property type="entry name" value="AAA+_ATPase"/>
</dbReference>
<evidence type="ECO:0000256" key="3">
    <source>
        <dbReference type="ARBA" id="ARBA00022705"/>
    </source>
</evidence>
<keyword evidence="5 8" id="KW-0067">ATP-binding</keyword>
<dbReference type="InterPro" id="IPR010921">
    <property type="entry name" value="Trp_repressor/repl_initiator"/>
</dbReference>
<accession>D6ZZS5</accession>
<comment type="similarity">
    <text evidence="1 8 11">Belongs to the DnaA family.</text>
</comment>
<keyword evidence="15" id="KW-1185">Reference proteome</keyword>
<feature type="domain" description="AAA+ ATPase" evidence="12">
    <location>
        <begin position="103"/>
        <end position="229"/>
    </location>
</feature>
<reference evidence="14 15" key="1">
    <citation type="journal article" date="2012" name="Stand. Genomic Sci.">
        <title>Complete genome sequence of the facultatively chemolithoautotrophic and methylotrophic alpha Proteobacterium Starkeya novella type strain (ATCC 8093(T)).</title>
        <authorList>
            <person name="Kappler U."/>
            <person name="Davenport K."/>
            <person name="Beatson S."/>
            <person name="Lucas S."/>
            <person name="Lapidus A."/>
            <person name="Copeland A."/>
            <person name="Berry K.W."/>
            <person name="Glavina Del Rio T."/>
            <person name="Hammon N."/>
            <person name="Dalin E."/>
            <person name="Tice H."/>
            <person name="Pitluck S."/>
            <person name="Richardson P."/>
            <person name="Bruce D."/>
            <person name="Goodwin L.A."/>
            <person name="Han C."/>
            <person name="Tapia R."/>
            <person name="Detter J.C."/>
            <person name="Chang Y.J."/>
            <person name="Jeffries C.D."/>
            <person name="Land M."/>
            <person name="Hauser L."/>
            <person name="Kyrpides N.C."/>
            <person name="Goker M."/>
            <person name="Ivanova N."/>
            <person name="Klenk H.P."/>
            <person name="Woyke T."/>
        </authorList>
    </citation>
    <scope>NUCLEOTIDE SEQUENCE [LARGE SCALE GENOMIC DNA]</scope>
    <source>
        <strain evidence="15">ATCC 8093 / DSM 506 / JCM 20403 / CCM 1077 / IAM 12100 / NBRC 12443 / NCIMB 10456</strain>
    </source>
</reference>
<dbReference type="PRINTS" id="PR00051">
    <property type="entry name" value="DNAA"/>
</dbReference>
<evidence type="ECO:0000256" key="4">
    <source>
        <dbReference type="ARBA" id="ARBA00022741"/>
    </source>
</evidence>
<comment type="domain">
    <text evidence="8">Domain I is involved in oligomerization and binding regulators, domain II is flexibile and of varying length in different bacteria, domain III forms the AAA+ region, while domain IV binds dsDNA.</text>
</comment>
<comment type="caution">
    <text evidence="8">Lacks conserved residue(s) required for the propagation of feature annotation.</text>
</comment>
<feature type="binding site" evidence="8">
    <location>
        <position position="116"/>
    </location>
    <ligand>
        <name>ATP</name>
        <dbReference type="ChEBI" id="CHEBI:30616"/>
    </ligand>
</feature>
<dbReference type="OrthoDB" id="9807019at2"/>
<feature type="region of interest" description="Domain IV, binds dsDNA" evidence="8">
    <location>
        <begin position="289"/>
        <end position="412"/>
    </location>
</feature>
<dbReference type="InterPro" id="IPR013317">
    <property type="entry name" value="DnaA_dom"/>
</dbReference>
<organism evidence="14 15">
    <name type="scientific">Ancylobacter novellus (strain ATCC 8093 / DSM 506 / JCM 20403 / CCM 1077 / IAM 12100 / NBRC 12443 / NCIMB 10456)</name>
    <name type="common">Starkeya novella</name>
    <dbReference type="NCBI Taxonomy" id="639283"/>
    <lineage>
        <taxon>Bacteria</taxon>
        <taxon>Pseudomonadati</taxon>
        <taxon>Pseudomonadota</taxon>
        <taxon>Alphaproteobacteria</taxon>
        <taxon>Hyphomicrobiales</taxon>
        <taxon>Xanthobacteraceae</taxon>
        <taxon>Ancylobacter</taxon>
    </lineage>
</organism>
<dbReference type="SUPFAM" id="SSF48295">
    <property type="entry name" value="TrpR-like"/>
    <property type="match status" value="1"/>
</dbReference>
<feature type="binding site" evidence="8">
    <location>
        <position position="118"/>
    </location>
    <ligand>
        <name>ATP</name>
        <dbReference type="ChEBI" id="CHEBI:30616"/>
    </ligand>
</feature>
<keyword evidence="4 8" id="KW-0547">Nucleotide-binding</keyword>
<comment type="subunit">
    <text evidence="8">Oligomerizes as a right-handed, spiral filament on DNA at oriC.</text>
</comment>
<dbReference type="InterPro" id="IPR020591">
    <property type="entry name" value="Chromosome_initiator_DnaA-like"/>
</dbReference>
<evidence type="ECO:0000259" key="12">
    <source>
        <dbReference type="SMART" id="SM00382"/>
    </source>
</evidence>
<dbReference type="InterPro" id="IPR013159">
    <property type="entry name" value="DnaA_C"/>
</dbReference>
<dbReference type="GO" id="GO:0006275">
    <property type="term" value="P:regulation of DNA replication"/>
    <property type="evidence" value="ECO:0007669"/>
    <property type="project" value="UniProtKB-UniRule"/>
</dbReference>
<dbReference type="Pfam" id="PF00308">
    <property type="entry name" value="Bac_DnaA"/>
    <property type="match status" value="1"/>
</dbReference>
<keyword evidence="7 8" id="KW-0238">DNA-binding</keyword>
<dbReference type="NCBIfam" id="TIGR00362">
    <property type="entry name" value="DnaA"/>
    <property type="match status" value="1"/>
</dbReference>
<dbReference type="eggNOG" id="COG0593">
    <property type="taxonomic scope" value="Bacteria"/>
</dbReference>
<dbReference type="GO" id="GO:0005524">
    <property type="term" value="F:ATP binding"/>
    <property type="evidence" value="ECO:0007669"/>
    <property type="project" value="UniProtKB-UniRule"/>
</dbReference>
<feature type="binding site" evidence="8">
    <location>
        <position position="114"/>
    </location>
    <ligand>
        <name>ATP</name>
        <dbReference type="ChEBI" id="CHEBI:30616"/>
    </ligand>
</feature>
<evidence type="ECO:0000256" key="5">
    <source>
        <dbReference type="ARBA" id="ARBA00022840"/>
    </source>
</evidence>
<comment type="function">
    <text evidence="8 10">Plays an essential role in the initiation and regulation of chromosomal replication. ATP-DnaA binds to the origin of replication (oriC) to initiate formation of the DNA replication initiation complex once per cell cycle. Binds the DnaA box (a 9 base pair repeat at the origin) and separates the double-stranded (ds)DNA. Forms a right-handed helical filament on oriC DNA; dsDNA binds to the exterior of the filament while single-stranded (ss)DNA is stabiized in the filament's interior. The ATP-DnaA-oriC complex binds and stabilizes one strand of the AT-rich DNA unwinding element (DUE), permitting loading of DNA polymerase. After initiation quickly degrades to an ADP-DnaA complex that is not apt for DNA replication. Binds acidic phospholipids.</text>
</comment>
<dbReference type="GO" id="GO:0005737">
    <property type="term" value="C:cytoplasm"/>
    <property type="evidence" value="ECO:0007669"/>
    <property type="project" value="UniProtKB-SubCell"/>
</dbReference>
<dbReference type="STRING" id="639283.Snov_0002"/>
<evidence type="ECO:0000256" key="8">
    <source>
        <dbReference type="HAMAP-Rule" id="MF_00377"/>
    </source>
</evidence>
<evidence type="ECO:0000256" key="7">
    <source>
        <dbReference type="ARBA" id="ARBA00023125"/>
    </source>
</evidence>
<evidence type="ECO:0000256" key="6">
    <source>
        <dbReference type="ARBA" id="ARBA00023121"/>
    </source>
</evidence>
<evidence type="ECO:0000313" key="14">
    <source>
        <dbReference type="EMBL" id="ADH87339.1"/>
    </source>
</evidence>
<dbReference type="InterPro" id="IPR018312">
    <property type="entry name" value="Chromosome_initiator_DnaA_CS"/>
</dbReference>
<dbReference type="Gene3D" id="1.10.1750.10">
    <property type="match status" value="1"/>
</dbReference>
<dbReference type="GO" id="GO:0005886">
    <property type="term" value="C:plasma membrane"/>
    <property type="evidence" value="ECO:0007669"/>
    <property type="project" value="TreeGrafter"/>
</dbReference>
<sequence>MIDMGDALPPGVHTAADLMRHYEEVRRRMKAQTARRRGPPVPPPVTAAVVPAVPVAPSVVEPPSFSPRDAALTFARYCVGECNRLAHAAACDVAASAPGLMPRFNPLFVHGGTGLGKTHLLQALAQAAEESGRRVAYLTAERFMFGFVAAMKTGTTEDFRARFGEIDLLLLDDVQGLHGKSVQQAFSSALNALMDAHRQVVIAADRHPGDLDAFDERLRSRLGAGLVIELRSLDDEVRAAIIAAQAERAAVLSPGFALPVDVARFLASDGRMNARDLAGAVNRLLAPHQFGGVEITMDMAQAVLRDVIRTGEPRRVRVDDILRVVTKQFGVTLADILSQRRTANVVRPRQIAMYLAKTLTLRSLPEIGRRFGGRDHTTVLHAVRKMDGLRSHDAKLRAELDDLEAKIMERVA</sequence>
<dbReference type="HOGENOM" id="CLU_026910_3_2_5"/>
<feature type="domain" description="Chromosomal replication initiator DnaA C-terminal" evidence="13">
    <location>
        <begin position="317"/>
        <end position="386"/>
    </location>
</feature>
<dbReference type="InterPro" id="IPR027417">
    <property type="entry name" value="P-loop_NTPase"/>
</dbReference>
<dbReference type="GO" id="GO:0006270">
    <property type="term" value="P:DNA replication initiation"/>
    <property type="evidence" value="ECO:0007669"/>
    <property type="project" value="UniProtKB-UniRule"/>
</dbReference>
<dbReference type="KEGG" id="sno:Snov_0002"/>
<dbReference type="InterPro" id="IPR001957">
    <property type="entry name" value="Chromosome_initiator_DnaA"/>
</dbReference>
<dbReference type="AlphaFoldDB" id="D6ZZS5"/>
<feature type="binding site" evidence="8">
    <location>
        <position position="117"/>
    </location>
    <ligand>
        <name>ATP</name>
        <dbReference type="ChEBI" id="CHEBI:30616"/>
    </ligand>
</feature>
<gene>
    <name evidence="8" type="primary">dnaA</name>
    <name evidence="14" type="ordered locus">Snov_0002</name>
</gene>
<evidence type="ECO:0000256" key="9">
    <source>
        <dbReference type="NCBIfam" id="TIGR00362"/>
    </source>
</evidence>
<dbReference type="Proteomes" id="UP000006633">
    <property type="component" value="Chromosome"/>
</dbReference>
<dbReference type="Gene3D" id="3.40.50.300">
    <property type="entry name" value="P-loop containing nucleotide triphosphate hydrolases"/>
    <property type="match status" value="1"/>
</dbReference>
<protein>
    <recommendedName>
        <fullName evidence="8 9">Chromosomal replication initiator protein DnaA</fullName>
    </recommendedName>
</protein>
<name>D6ZZS5_ANCN5</name>